<feature type="non-terminal residue" evidence="2">
    <location>
        <position position="107"/>
    </location>
</feature>
<reference evidence="2" key="1">
    <citation type="journal article" date="2013" name="Environ. Microbiol.">
        <title>Seasonally variable intestinal metagenomes of the red palm weevil (Rhynchophorus ferrugineus).</title>
        <authorList>
            <person name="Jia S."/>
            <person name="Zhang X."/>
            <person name="Zhang G."/>
            <person name="Yin A."/>
            <person name="Zhang S."/>
            <person name="Li F."/>
            <person name="Wang L."/>
            <person name="Zhao D."/>
            <person name="Yun Q."/>
            <person name="Tala"/>
            <person name="Wang J."/>
            <person name="Sun G."/>
            <person name="Baabdullah M."/>
            <person name="Yu X."/>
            <person name="Hu S."/>
            <person name="Al-Mssallem I.S."/>
            <person name="Yu J."/>
        </authorList>
    </citation>
    <scope>NUCLEOTIDE SEQUENCE</scope>
</reference>
<dbReference type="Pfam" id="PF13174">
    <property type="entry name" value="TPR_6"/>
    <property type="match status" value="1"/>
</dbReference>
<evidence type="ECO:0000256" key="1">
    <source>
        <dbReference type="ARBA" id="ARBA00022729"/>
    </source>
</evidence>
<protein>
    <submittedName>
        <fullName evidence="2">CAZy families GH23 protein</fullName>
    </submittedName>
</protein>
<proteinExistence type="predicted"/>
<sequence>GRIEEEKKNNDESLKWLRLSIKEISDDKVQESQARWFLAWNLFKMGDYQECMDTLQWFDSEDNDDFTKARALYWTAVSLNKMEKPDAAKETFEHLSKIDPLGYYGLL</sequence>
<dbReference type="Gene3D" id="1.25.20.10">
    <property type="entry name" value="Bacterial muramidases"/>
    <property type="match status" value="1"/>
</dbReference>
<organism evidence="2">
    <name type="scientific">uncultured Bdellovibrio sp</name>
    <dbReference type="NCBI Taxonomy" id="239744"/>
    <lineage>
        <taxon>Bacteria</taxon>
        <taxon>Pseudomonadati</taxon>
        <taxon>Bdellovibrionota</taxon>
        <taxon>Bdellovibrionia</taxon>
        <taxon>Bdellovibrionales</taxon>
        <taxon>Pseudobdellovibrionaceae</taxon>
        <taxon>Bdellovibrio</taxon>
        <taxon>environmental samples</taxon>
    </lineage>
</organism>
<dbReference type="GO" id="GO:0004553">
    <property type="term" value="F:hydrolase activity, hydrolyzing O-glycosyl compounds"/>
    <property type="evidence" value="ECO:0007669"/>
    <property type="project" value="InterPro"/>
</dbReference>
<feature type="non-terminal residue" evidence="2">
    <location>
        <position position="1"/>
    </location>
</feature>
<accession>A0A060CE64</accession>
<dbReference type="SUPFAM" id="SSF48435">
    <property type="entry name" value="Bacterial muramidases"/>
    <property type="match status" value="1"/>
</dbReference>
<dbReference type="InterPro" id="IPR008939">
    <property type="entry name" value="Lytic_TGlycosylase_superhlx_U"/>
</dbReference>
<dbReference type="GO" id="GO:0042597">
    <property type="term" value="C:periplasmic space"/>
    <property type="evidence" value="ECO:0007669"/>
    <property type="project" value="InterPro"/>
</dbReference>
<name>A0A060CE64_9BACT</name>
<dbReference type="InterPro" id="IPR019734">
    <property type="entry name" value="TPR_rpt"/>
</dbReference>
<keyword evidence="1" id="KW-0732">Signal</keyword>
<evidence type="ECO:0000313" key="2">
    <source>
        <dbReference type="EMBL" id="AIA93247.1"/>
    </source>
</evidence>
<dbReference type="EMBL" id="KF125911">
    <property type="protein sequence ID" value="AIA93247.1"/>
    <property type="molecule type" value="Genomic_DNA"/>
</dbReference>
<dbReference type="AlphaFoldDB" id="A0A060CE64"/>